<name>A0A9Q1G334_SYNKA</name>
<evidence type="ECO:0000313" key="3">
    <source>
        <dbReference type="Proteomes" id="UP001152622"/>
    </source>
</evidence>
<dbReference type="EMBL" id="JAINUF010000002">
    <property type="protein sequence ID" value="KAJ8374336.1"/>
    <property type="molecule type" value="Genomic_DNA"/>
</dbReference>
<reference evidence="2" key="1">
    <citation type="journal article" date="2023" name="Science">
        <title>Genome structures resolve the early diversification of teleost fishes.</title>
        <authorList>
            <person name="Parey E."/>
            <person name="Louis A."/>
            <person name="Montfort J."/>
            <person name="Bouchez O."/>
            <person name="Roques C."/>
            <person name="Iampietro C."/>
            <person name="Lluch J."/>
            <person name="Castinel A."/>
            <person name="Donnadieu C."/>
            <person name="Desvignes T."/>
            <person name="Floi Bucao C."/>
            <person name="Jouanno E."/>
            <person name="Wen M."/>
            <person name="Mejri S."/>
            <person name="Dirks R."/>
            <person name="Jansen H."/>
            <person name="Henkel C."/>
            <person name="Chen W.J."/>
            <person name="Zahm M."/>
            <person name="Cabau C."/>
            <person name="Klopp C."/>
            <person name="Thompson A.W."/>
            <person name="Robinson-Rechavi M."/>
            <person name="Braasch I."/>
            <person name="Lecointre G."/>
            <person name="Bobe J."/>
            <person name="Postlethwait J.H."/>
            <person name="Berthelot C."/>
            <person name="Roest Crollius H."/>
            <person name="Guiguen Y."/>
        </authorList>
    </citation>
    <scope>NUCLEOTIDE SEQUENCE</scope>
    <source>
        <strain evidence="2">WJC10195</strain>
    </source>
</reference>
<evidence type="ECO:0000313" key="2">
    <source>
        <dbReference type="EMBL" id="KAJ8374336.1"/>
    </source>
</evidence>
<dbReference type="AlphaFoldDB" id="A0A9Q1G334"/>
<comment type="caution">
    <text evidence="2">The sequence shown here is derived from an EMBL/GenBank/DDBJ whole genome shotgun (WGS) entry which is preliminary data.</text>
</comment>
<keyword evidence="3" id="KW-1185">Reference proteome</keyword>
<dbReference type="Proteomes" id="UP001152622">
    <property type="component" value="Chromosome 2"/>
</dbReference>
<sequence>METRCGGALQASSCDAPPAAGPGAAVTHRRGLVRTVAMGTLGKPVCPGVNFMAGIVMALQDFGTWKIVFPLSLPSSRSLGNEPCGIMGGPMSGLTLGQFALVPPRLEWKRAESVTLCPGGAGGSQKPWLPRGMGALLKWTRPPKLPAATCSLNRLCAA</sequence>
<protein>
    <submittedName>
        <fullName evidence="2">Uncharacterized protein</fullName>
    </submittedName>
</protein>
<evidence type="ECO:0000256" key="1">
    <source>
        <dbReference type="SAM" id="MobiDB-lite"/>
    </source>
</evidence>
<accession>A0A9Q1G334</accession>
<organism evidence="2 3">
    <name type="scientific">Synaphobranchus kaupii</name>
    <name type="common">Kaup's arrowtooth eel</name>
    <dbReference type="NCBI Taxonomy" id="118154"/>
    <lineage>
        <taxon>Eukaryota</taxon>
        <taxon>Metazoa</taxon>
        <taxon>Chordata</taxon>
        <taxon>Craniata</taxon>
        <taxon>Vertebrata</taxon>
        <taxon>Euteleostomi</taxon>
        <taxon>Actinopterygii</taxon>
        <taxon>Neopterygii</taxon>
        <taxon>Teleostei</taxon>
        <taxon>Anguilliformes</taxon>
        <taxon>Synaphobranchidae</taxon>
        <taxon>Synaphobranchus</taxon>
    </lineage>
</organism>
<gene>
    <name evidence="2" type="ORF">SKAU_G00049160</name>
</gene>
<proteinExistence type="predicted"/>
<feature type="region of interest" description="Disordered" evidence="1">
    <location>
        <begin position="1"/>
        <end position="23"/>
    </location>
</feature>